<dbReference type="SUPFAM" id="SSF56281">
    <property type="entry name" value="Metallo-hydrolase/oxidoreductase"/>
    <property type="match status" value="1"/>
</dbReference>
<evidence type="ECO:0000313" key="4">
    <source>
        <dbReference type="EMBL" id="HDI82785.1"/>
    </source>
</evidence>
<dbReference type="PANTHER" id="PTHR43546:SF3">
    <property type="entry name" value="UPF0173 METAL-DEPENDENT HYDROLASE MJ1163"/>
    <property type="match status" value="1"/>
</dbReference>
<name>A0A7C0ZHU4_UNCW3</name>
<comment type="similarity">
    <text evidence="2">Belongs to the UPF0173 family.</text>
</comment>
<dbReference type="PANTHER" id="PTHR43546">
    <property type="entry name" value="UPF0173 METAL-DEPENDENT HYDROLASE MJ1163-RELATED"/>
    <property type="match status" value="1"/>
</dbReference>
<keyword evidence="1 2" id="KW-0378">Hydrolase</keyword>
<dbReference type="Pfam" id="PF12706">
    <property type="entry name" value="Lactamase_B_2"/>
    <property type="match status" value="1"/>
</dbReference>
<dbReference type="EMBL" id="DQWE01000153">
    <property type="protein sequence ID" value="HDI82785.1"/>
    <property type="molecule type" value="Genomic_DNA"/>
</dbReference>
<dbReference type="AlphaFoldDB" id="A0A7C0ZHU4"/>
<dbReference type="Proteomes" id="UP000885847">
    <property type="component" value="Unassembled WGS sequence"/>
</dbReference>
<feature type="domain" description="Metallo-beta-lactamase" evidence="3">
    <location>
        <begin position="7"/>
        <end position="182"/>
    </location>
</feature>
<comment type="caution">
    <text evidence="4">The sequence shown here is derived from an EMBL/GenBank/DDBJ whole genome shotgun (WGS) entry which is preliminary data.</text>
</comment>
<dbReference type="InterPro" id="IPR001279">
    <property type="entry name" value="Metallo-B-lactamas"/>
</dbReference>
<organism evidence="4">
    <name type="scientific">candidate division WOR-3 bacterium</name>
    <dbReference type="NCBI Taxonomy" id="2052148"/>
    <lineage>
        <taxon>Bacteria</taxon>
        <taxon>Bacteria division WOR-3</taxon>
    </lineage>
</organism>
<evidence type="ECO:0000256" key="1">
    <source>
        <dbReference type="ARBA" id="ARBA00022801"/>
    </source>
</evidence>
<gene>
    <name evidence="4" type="ORF">ENF18_03220</name>
</gene>
<dbReference type="Gene3D" id="3.60.15.10">
    <property type="entry name" value="Ribonuclease Z/Hydroxyacylglutathione hydrolase-like"/>
    <property type="match status" value="1"/>
</dbReference>
<dbReference type="GO" id="GO:0016787">
    <property type="term" value="F:hydrolase activity"/>
    <property type="evidence" value="ECO:0007669"/>
    <property type="project" value="UniProtKB-UniRule"/>
</dbReference>
<proteinExistence type="inferred from homology"/>
<dbReference type="NCBIfam" id="NF001911">
    <property type="entry name" value="PRK00685.1"/>
    <property type="match status" value="1"/>
</dbReference>
<evidence type="ECO:0000259" key="3">
    <source>
        <dbReference type="SMART" id="SM00849"/>
    </source>
</evidence>
<sequence length="217" mass="23839">MKIKYFGHSAVLLMGSKNVIIDPFLTGNPFYKEGSLTEKIDFVVITHDHGDHLGDGYEIAKKNNAVVIAQHEIAVEAQGKGLEAEGMNIGGGVERDGIVFYFTNAVHSSGIGHPMGAIIKMDGKTIYHAGDTGLFMDMQIIGDYFRPDLAFIPIGGRYTMDEEQAAYAVKKLLKVEKVIPIHYKTFPLIPGEPERFKELVGDAADVIILQPGEVYEI</sequence>
<dbReference type="InterPro" id="IPR036866">
    <property type="entry name" value="RibonucZ/Hydroxyglut_hydro"/>
</dbReference>
<dbReference type="InterPro" id="IPR050114">
    <property type="entry name" value="UPF0173_UPF0282_UlaG_hydrolase"/>
</dbReference>
<dbReference type="InterPro" id="IPR022877">
    <property type="entry name" value="UPF0173"/>
</dbReference>
<accession>A0A7C0ZHU4</accession>
<dbReference type="HAMAP" id="MF_00457">
    <property type="entry name" value="UPF0173"/>
    <property type="match status" value="1"/>
</dbReference>
<reference evidence="4" key="1">
    <citation type="journal article" date="2020" name="mSystems">
        <title>Genome- and Community-Level Interaction Insights into Carbon Utilization and Element Cycling Functions of Hydrothermarchaeota in Hydrothermal Sediment.</title>
        <authorList>
            <person name="Zhou Z."/>
            <person name="Liu Y."/>
            <person name="Xu W."/>
            <person name="Pan J."/>
            <person name="Luo Z.H."/>
            <person name="Li M."/>
        </authorList>
    </citation>
    <scope>NUCLEOTIDE SEQUENCE [LARGE SCALE GENOMIC DNA]</scope>
    <source>
        <strain evidence="4">HyVt-102</strain>
    </source>
</reference>
<protein>
    <recommendedName>
        <fullName evidence="2">UPF0173 metal-dependent hydrolase ENF18_03220</fullName>
    </recommendedName>
</protein>
<evidence type="ECO:0000256" key="2">
    <source>
        <dbReference type="HAMAP-Rule" id="MF_00457"/>
    </source>
</evidence>
<dbReference type="SMART" id="SM00849">
    <property type="entry name" value="Lactamase_B"/>
    <property type="match status" value="1"/>
</dbReference>